<keyword evidence="2 3" id="KW-0802">TPR repeat</keyword>
<dbReference type="AlphaFoldDB" id="A0A347ZRT4"/>
<dbReference type="EMBL" id="QUMS01000001">
    <property type="protein sequence ID" value="REG11433.1"/>
    <property type="molecule type" value="Genomic_DNA"/>
</dbReference>
<evidence type="ECO:0000313" key="6">
    <source>
        <dbReference type="Proteomes" id="UP000256388"/>
    </source>
</evidence>
<dbReference type="Pfam" id="PF13432">
    <property type="entry name" value="TPR_16"/>
    <property type="match status" value="1"/>
</dbReference>
<evidence type="ECO:0000256" key="2">
    <source>
        <dbReference type="ARBA" id="ARBA00022803"/>
    </source>
</evidence>
<dbReference type="Proteomes" id="UP000256388">
    <property type="component" value="Unassembled WGS sequence"/>
</dbReference>
<evidence type="ECO:0000256" key="1">
    <source>
        <dbReference type="ARBA" id="ARBA00022737"/>
    </source>
</evidence>
<evidence type="ECO:0000313" key="5">
    <source>
        <dbReference type="EMBL" id="REG11433.1"/>
    </source>
</evidence>
<feature type="compositionally biased region" description="Low complexity" evidence="4">
    <location>
        <begin position="335"/>
        <end position="361"/>
    </location>
</feature>
<feature type="repeat" description="TPR" evidence="3">
    <location>
        <begin position="429"/>
        <end position="462"/>
    </location>
</feature>
<dbReference type="RefSeq" id="WP_116224562.1">
    <property type="nucleotide sequence ID" value="NZ_AP018437.1"/>
</dbReference>
<feature type="compositionally biased region" description="Pro residues" evidence="4">
    <location>
        <begin position="362"/>
        <end position="373"/>
    </location>
</feature>
<dbReference type="SUPFAM" id="SSF48452">
    <property type="entry name" value="TPR-like"/>
    <property type="match status" value="1"/>
</dbReference>
<evidence type="ECO:0000256" key="4">
    <source>
        <dbReference type="SAM" id="MobiDB-lite"/>
    </source>
</evidence>
<protein>
    <submittedName>
        <fullName evidence="5">Tetratricopeptide repeat protein</fullName>
    </submittedName>
</protein>
<feature type="repeat" description="TPR" evidence="3">
    <location>
        <begin position="395"/>
        <end position="428"/>
    </location>
</feature>
<name>A0A347ZRT4_9CHLR</name>
<dbReference type="PANTHER" id="PTHR44943:SF8">
    <property type="entry name" value="TPR REPEAT-CONTAINING PROTEIN MJ0263"/>
    <property type="match status" value="1"/>
</dbReference>
<dbReference type="InterPro" id="IPR051685">
    <property type="entry name" value="Ycf3/AcsC/BcsC/TPR_MFPF"/>
</dbReference>
<feature type="region of interest" description="Disordered" evidence="4">
    <location>
        <begin position="325"/>
        <end position="376"/>
    </location>
</feature>
<dbReference type="PROSITE" id="PS50005">
    <property type="entry name" value="TPR"/>
    <property type="match status" value="2"/>
</dbReference>
<dbReference type="Pfam" id="PF14559">
    <property type="entry name" value="TPR_19"/>
    <property type="match status" value="1"/>
</dbReference>
<proteinExistence type="predicted"/>
<dbReference type="OrthoDB" id="3669864at2"/>
<reference evidence="5 6" key="1">
    <citation type="submission" date="2018-08" db="EMBL/GenBank/DDBJ databases">
        <title>Genomic Encyclopedia of Type Strains, Phase IV (KMG-IV): sequencing the most valuable type-strain genomes for metagenomic binning, comparative biology and taxonomic classification.</title>
        <authorList>
            <person name="Goeker M."/>
        </authorList>
    </citation>
    <scope>NUCLEOTIDE SEQUENCE [LARGE SCALE GENOMIC DNA]</scope>
    <source>
        <strain evidence="5 6">DSM 23923</strain>
    </source>
</reference>
<dbReference type="SMART" id="SM00028">
    <property type="entry name" value="TPR"/>
    <property type="match status" value="4"/>
</dbReference>
<accession>A0A347ZRT4</accession>
<dbReference type="InterPro" id="IPR011990">
    <property type="entry name" value="TPR-like_helical_dom_sf"/>
</dbReference>
<keyword evidence="6" id="KW-1185">Reference proteome</keyword>
<dbReference type="Gene3D" id="1.25.40.10">
    <property type="entry name" value="Tetratricopeptide repeat domain"/>
    <property type="match status" value="1"/>
</dbReference>
<evidence type="ECO:0000256" key="3">
    <source>
        <dbReference type="PROSITE-ProRule" id="PRU00339"/>
    </source>
</evidence>
<keyword evidence="1" id="KW-0677">Repeat</keyword>
<dbReference type="PANTHER" id="PTHR44943">
    <property type="entry name" value="CELLULOSE SYNTHASE OPERON PROTEIN C"/>
    <property type="match status" value="1"/>
</dbReference>
<organism evidence="5 6">
    <name type="scientific">Pelolinea submarina</name>
    <dbReference type="NCBI Taxonomy" id="913107"/>
    <lineage>
        <taxon>Bacteria</taxon>
        <taxon>Bacillati</taxon>
        <taxon>Chloroflexota</taxon>
        <taxon>Anaerolineae</taxon>
        <taxon>Anaerolineales</taxon>
        <taxon>Anaerolineaceae</taxon>
        <taxon>Pelolinea</taxon>
    </lineage>
</organism>
<gene>
    <name evidence="5" type="ORF">DFR64_1316</name>
</gene>
<comment type="caution">
    <text evidence="5">The sequence shown here is derived from an EMBL/GenBank/DDBJ whole genome shotgun (WGS) entry which is preliminary data.</text>
</comment>
<sequence length="555" mass="63978">MTQYEYKVLKIPHIQQTYYCSFMAGFGWQVQNIQESVDRVVNRSLGFSNTTNYGSMNANTYFHPYTNSASTYGYSRNHGWGSQMNMEVTDVQSSLTITFFRDANIPYKYELQQVENRFISATPAYLKRCAKENIKNQANWPERKAVQTCYEEGKALLARGQQQTKPQAVTNQVESTQSVGVESQAPAGFPAEPPVVTLREMEITHNVFQSKEAGIQIRLNFNITNRKGIQCRTSAYFYDENNQPLQDINQRFHSANNKVSVGSTFKPGFDNTYYNDYILFMPYSELDQKDGDYKLSLTVHIYDEVTRTFLAAWPNTPFRYLQNGQQKRGEALQQTAATSTAAATSSTANKPAPKATRKAAPNNPPKQTAPPQRPSFTEYSATFCKNYGWDELTEDRKVYLQGLEIAYAGKYKEARKYYKKALSLNPNEPRYWVDVVQDYFEKAQFDEALAFLQKGLKHLPDDLALLYQVGHVYIQKSDWENAEKIIKQIEASSHPHAQYDFHMLTGEYHRERKEYQKAIQSYDQADKLLDPEMDFLKGTNQQYCRELMKQEKTSK</sequence>
<dbReference type="InterPro" id="IPR019734">
    <property type="entry name" value="TPR_rpt"/>
</dbReference>